<sequence length="31" mass="3544">MECPGKGCSINSKRNGIFRVMQANKSRWTML</sequence>
<dbReference type="EMBL" id="GBRH01158974">
    <property type="protein sequence ID" value="JAE38922.1"/>
    <property type="molecule type" value="Transcribed_RNA"/>
</dbReference>
<evidence type="ECO:0000313" key="1">
    <source>
        <dbReference type="EMBL" id="JAE38922.1"/>
    </source>
</evidence>
<reference evidence="1" key="2">
    <citation type="journal article" date="2015" name="Data Brief">
        <title>Shoot transcriptome of the giant reed, Arundo donax.</title>
        <authorList>
            <person name="Barrero R.A."/>
            <person name="Guerrero F.D."/>
            <person name="Moolhuijzen P."/>
            <person name="Goolsby J.A."/>
            <person name="Tidwell J."/>
            <person name="Bellgard S.E."/>
            <person name="Bellgard M.I."/>
        </authorList>
    </citation>
    <scope>NUCLEOTIDE SEQUENCE</scope>
    <source>
        <tissue evidence="1">Shoot tissue taken approximately 20 cm above the soil surface</tissue>
    </source>
</reference>
<dbReference type="AlphaFoldDB" id="A0A0A9HQA8"/>
<protein>
    <submittedName>
        <fullName evidence="1">Uncharacterized protein</fullName>
    </submittedName>
</protein>
<organism evidence="1">
    <name type="scientific">Arundo donax</name>
    <name type="common">Giant reed</name>
    <name type="synonym">Donax arundinaceus</name>
    <dbReference type="NCBI Taxonomy" id="35708"/>
    <lineage>
        <taxon>Eukaryota</taxon>
        <taxon>Viridiplantae</taxon>
        <taxon>Streptophyta</taxon>
        <taxon>Embryophyta</taxon>
        <taxon>Tracheophyta</taxon>
        <taxon>Spermatophyta</taxon>
        <taxon>Magnoliopsida</taxon>
        <taxon>Liliopsida</taxon>
        <taxon>Poales</taxon>
        <taxon>Poaceae</taxon>
        <taxon>PACMAD clade</taxon>
        <taxon>Arundinoideae</taxon>
        <taxon>Arundineae</taxon>
        <taxon>Arundo</taxon>
    </lineage>
</organism>
<accession>A0A0A9HQA8</accession>
<reference evidence="1" key="1">
    <citation type="submission" date="2014-09" db="EMBL/GenBank/DDBJ databases">
        <authorList>
            <person name="Magalhaes I.L.F."/>
            <person name="Oliveira U."/>
            <person name="Santos F.R."/>
            <person name="Vidigal T.H.D.A."/>
            <person name="Brescovit A.D."/>
            <person name="Santos A.J."/>
        </authorList>
    </citation>
    <scope>NUCLEOTIDE SEQUENCE</scope>
    <source>
        <tissue evidence="1">Shoot tissue taken approximately 20 cm above the soil surface</tissue>
    </source>
</reference>
<proteinExistence type="predicted"/>
<name>A0A0A9HQA8_ARUDO</name>